<evidence type="ECO:0000313" key="3">
    <source>
        <dbReference type="Proteomes" id="UP001140949"/>
    </source>
</evidence>
<dbReference type="AlphaFoldDB" id="A0AAX6ELN1"/>
<dbReference type="InterPro" id="IPR012881">
    <property type="entry name" value="DUF1685"/>
</dbReference>
<feature type="compositionally biased region" description="Polar residues" evidence="1">
    <location>
        <begin position="177"/>
        <end position="189"/>
    </location>
</feature>
<protein>
    <submittedName>
        <fullName evidence="2">Uncharacterized protein</fullName>
    </submittedName>
</protein>
<accession>A0AAX6ELN1</accession>
<reference evidence="2" key="1">
    <citation type="journal article" date="2023" name="GigaByte">
        <title>Genome assembly of the bearded iris, Iris pallida Lam.</title>
        <authorList>
            <person name="Bruccoleri R.E."/>
            <person name="Oakeley E.J."/>
            <person name="Faust A.M.E."/>
            <person name="Altorfer M."/>
            <person name="Dessus-Babus S."/>
            <person name="Burckhardt D."/>
            <person name="Oertli M."/>
            <person name="Naumann U."/>
            <person name="Petersen F."/>
            <person name="Wong J."/>
        </authorList>
    </citation>
    <scope>NUCLEOTIDE SEQUENCE</scope>
    <source>
        <strain evidence="2">GSM-AAB239-AS_SAM_17_03QT</strain>
    </source>
</reference>
<dbReference type="PANTHER" id="PTHR33785:SF12">
    <property type="entry name" value="DUF1685 FAMILY PROTEIN"/>
    <property type="match status" value="1"/>
</dbReference>
<feature type="region of interest" description="Disordered" evidence="1">
    <location>
        <begin position="175"/>
        <end position="203"/>
    </location>
</feature>
<dbReference type="PANTHER" id="PTHR33785">
    <property type="entry name" value="OS06G0550800 PROTEIN"/>
    <property type="match status" value="1"/>
</dbReference>
<feature type="compositionally biased region" description="Low complexity" evidence="1">
    <location>
        <begin position="65"/>
        <end position="74"/>
    </location>
</feature>
<feature type="compositionally biased region" description="Pro residues" evidence="1">
    <location>
        <begin position="36"/>
        <end position="47"/>
    </location>
</feature>
<proteinExistence type="predicted"/>
<feature type="region of interest" description="Disordered" evidence="1">
    <location>
        <begin position="33"/>
        <end position="76"/>
    </location>
</feature>
<dbReference type="EMBL" id="JANAVB010035620">
    <property type="protein sequence ID" value="KAJ6804970.1"/>
    <property type="molecule type" value="Genomic_DNA"/>
</dbReference>
<gene>
    <name evidence="2" type="ORF">M6B38_181275</name>
</gene>
<evidence type="ECO:0000313" key="2">
    <source>
        <dbReference type="EMBL" id="KAJ6804970.1"/>
    </source>
</evidence>
<dbReference type="Pfam" id="PF07939">
    <property type="entry name" value="DUF1685"/>
    <property type="match status" value="1"/>
</dbReference>
<keyword evidence="3" id="KW-1185">Reference proteome</keyword>
<sequence length="237" mass="26800">MEKQQEEEEEAAEHSATLSLFDFYWFRSSILRASSLPPPPPPPPTAAPPVVLDRRRSRHRRSSSEEIPPSLRSLRIQPPKLQTIISGKVSDLEPGHVGLKHRAEPQHVPRTLRVQRRKRRSSIESSKSLSDLEFEELKGFMDLGFTFSEAEADPRLMTIVPGLQRLKFGSAADVVEPTSSPSASDQEPSVSRPYLSEAWDASEEDPLRNWRIPAVREGVDLKDHLRFWAHTVASTVR</sequence>
<reference evidence="2" key="2">
    <citation type="submission" date="2023-04" db="EMBL/GenBank/DDBJ databases">
        <authorList>
            <person name="Bruccoleri R.E."/>
            <person name="Oakeley E.J."/>
            <person name="Faust A.-M."/>
            <person name="Dessus-Babus S."/>
            <person name="Altorfer M."/>
            <person name="Burckhardt D."/>
            <person name="Oertli M."/>
            <person name="Naumann U."/>
            <person name="Petersen F."/>
            <person name="Wong J."/>
        </authorList>
    </citation>
    <scope>NUCLEOTIDE SEQUENCE</scope>
    <source>
        <strain evidence="2">GSM-AAB239-AS_SAM_17_03QT</strain>
        <tissue evidence="2">Leaf</tissue>
    </source>
</reference>
<dbReference type="Proteomes" id="UP001140949">
    <property type="component" value="Unassembled WGS sequence"/>
</dbReference>
<comment type="caution">
    <text evidence="2">The sequence shown here is derived from an EMBL/GenBank/DDBJ whole genome shotgun (WGS) entry which is preliminary data.</text>
</comment>
<evidence type="ECO:0000256" key="1">
    <source>
        <dbReference type="SAM" id="MobiDB-lite"/>
    </source>
</evidence>
<name>A0AAX6ELN1_IRIPA</name>
<organism evidence="2 3">
    <name type="scientific">Iris pallida</name>
    <name type="common">Sweet iris</name>
    <dbReference type="NCBI Taxonomy" id="29817"/>
    <lineage>
        <taxon>Eukaryota</taxon>
        <taxon>Viridiplantae</taxon>
        <taxon>Streptophyta</taxon>
        <taxon>Embryophyta</taxon>
        <taxon>Tracheophyta</taxon>
        <taxon>Spermatophyta</taxon>
        <taxon>Magnoliopsida</taxon>
        <taxon>Liliopsida</taxon>
        <taxon>Asparagales</taxon>
        <taxon>Iridaceae</taxon>
        <taxon>Iridoideae</taxon>
        <taxon>Irideae</taxon>
        <taxon>Iris</taxon>
    </lineage>
</organism>